<dbReference type="EMBL" id="ABEU02000006">
    <property type="status" value="NOT_ANNOTATED_CDS"/>
    <property type="molecule type" value="Genomic_DNA"/>
</dbReference>
<dbReference type="EnsemblPlants" id="Pp3c6_20140V3.2">
    <property type="protein sequence ID" value="Pp3c6_20140V3.2"/>
    <property type="gene ID" value="Pp3c6_20140"/>
</dbReference>
<protein>
    <submittedName>
        <fullName evidence="1">Uncharacterized protein</fullName>
    </submittedName>
</protein>
<organism evidence="1 2">
    <name type="scientific">Physcomitrium patens</name>
    <name type="common">Spreading-leaved earth moss</name>
    <name type="synonym">Physcomitrella patens</name>
    <dbReference type="NCBI Taxonomy" id="3218"/>
    <lineage>
        <taxon>Eukaryota</taxon>
        <taxon>Viridiplantae</taxon>
        <taxon>Streptophyta</taxon>
        <taxon>Embryophyta</taxon>
        <taxon>Bryophyta</taxon>
        <taxon>Bryophytina</taxon>
        <taxon>Bryopsida</taxon>
        <taxon>Funariidae</taxon>
        <taxon>Funariales</taxon>
        <taxon>Funariaceae</taxon>
        <taxon>Physcomitrium</taxon>
    </lineage>
</organism>
<name>A0A7I4EC90_PHYPA</name>
<reference evidence="1" key="3">
    <citation type="submission" date="2020-12" db="UniProtKB">
        <authorList>
            <consortium name="EnsemblPlants"/>
        </authorList>
    </citation>
    <scope>IDENTIFICATION</scope>
</reference>
<evidence type="ECO:0000313" key="2">
    <source>
        <dbReference type="Proteomes" id="UP000006727"/>
    </source>
</evidence>
<keyword evidence="2" id="KW-1185">Reference proteome</keyword>
<dbReference type="Gramene" id="Pp3c6_20140V3.2">
    <property type="protein sequence ID" value="Pp3c6_20140V3.2"/>
    <property type="gene ID" value="Pp3c6_20140"/>
</dbReference>
<reference evidence="1 2" key="2">
    <citation type="journal article" date="2018" name="Plant J.">
        <title>The Physcomitrella patens chromosome-scale assembly reveals moss genome structure and evolution.</title>
        <authorList>
            <person name="Lang D."/>
            <person name="Ullrich K.K."/>
            <person name="Murat F."/>
            <person name="Fuchs J."/>
            <person name="Jenkins J."/>
            <person name="Haas F.B."/>
            <person name="Piednoel M."/>
            <person name="Gundlach H."/>
            <person name="Van Bel M."/>
            <person name="Meyberg R."/>
            <person name="Vives C."/>
            <person name="Morata J."/>
            <person name="Symeonidi A."/>
            <person name="Hiss M."/>
            <person name="Muchero W."/>
            <person name="Kamisugi Y."/>
            <person name="Saleh O."/>
            <person name="Blanc G."/>
            <person name="Decker E.L."/>
            <person name="van Gessel N."/>
            <person name="Grimwood J."/>
            <person name="Hayes R.D."/>
            <person name="Graham S.W."/>
            <person name="Gunter L.E."/>
            <person name="McDaniel S.F."/>
            <person name="Hoernstein S.N.W."/>
            <person name="Larsson A."/>
            <person name="Li F.W."/>
            <person name="Perroud P.F."/>
            <person name="Phillips J."/>
            <person name="Ranjan P."/>
            <person name="Rokshar D.S."/>
            <person name="Rothfels C.J."/>
            <person name="Schneider L."/>
            <person name="Shu S."/>
            <person name="Stevenson D.W."/>
            <person name="Thummler F."/>
            <person name="Tillich M."/>
            <person name="Villarreal Aguilar J.C."/>
            <person name="Widiez T."/>
            <person name="Wong G.K."/>
            <person name="Wymore A."/>
            <person name="Zhang Y."/>
            <person name="Zimmer A.D."/>
            <person name="Quatrano R.S."/>
            <person name="Mayer K.F.X."/>
            <person name="Goodstein D."/>
            <person name="Casacuberta J.M."/>
            <person name="Vandepoele K."/>
            <person name="Reski R."/>
            <person name="Cuming A.C."/>
            <person name="Tuskan G.A."/>
            <person name="Maumus F."/>
            <person name="Salse J."/>
            <person name="Schmutz J."/>
            <person name="Rensing S.A."/>
        </authorList>
    </citation>
    <scope>NUCLEOTIDE SEQUENCE [LARGE SCALE GENOMIC DNA]</scope>
    <source>
        <strain evidence="1 2">cv. Gransden 2004</strain>
    </source>
</reference>
<proteinExistence type="predicted"/>
<dbReference type="AlphaFoldDB" id="A0A7I4EC90"/>
<sequence length="32" mass="3412">MEFAFEEAAVSCAGDAVKYGMITTLPAVSVRF</sequence>
<evidence type="ECO:0000313" key="1">
    <source>
        <dbReference type="EnsemblPlants" id="Pp3c6_20140V3.2"/>
    </source>
</evidence>
<accession>A0A7I4EC90</accession>
<reference evidence="1 2" key="1">
    <citation type="journal article" date="2008" name="Science">
        <title>The Physcomitrella genome reveals evolutionary insights into the conquest of land by plants.</title>
        <authorList>
            <person name="Rensing S."/>
            <person name="Lang D."/>
            <person name="Zimmer A."/>
            <person name="Terry A."/>
            <person name="Salamov A."/>
            <person name="Shapiro H."/>
            <person name="Nishiyama T."/>
            <person name="Perroud P.-F."/>
            <person name="Lindquist E."/>
            <person name="Kamisugi Y."/>
            <person name="Tanahashi T."/>
            <person name="Sakakibara K."/>
            <person name="Fujita T."/>
            <person name="Oishi K."/>
            <person name="Shin-I T."/>
            <person name="Kuroki Y."/>
            <person name="Toyoda A."/>
            <person name="Suzuki Y."/>
            <person name="Hashimoto A."/>
            <person name="Yamaguchi K."/>
            <person name="Sugano A."/>
            <person name="Kohara Y."/>
            <person name="Fujiyama A."/>
            <person name="Anterola A."/>
            <person name="Aoki S."/>
            <person name="Ashton N."/>
            <person name="Barbazuk W.B."/>
            <person name="Barker E."/>
            <person name="Bennetzen J."/>
            <person name="Bezanilla M."/>
            <person name="Blankenship R."/>
            <person name="Cho S.H."/>
            <person name="Dutcher S."/>
            <person name="Estelle M."/>
            <person name="Fawcett J.A."/>
            <person name="Gundlach H."/>
            <person name="Hanada K."/>
            <person name="Heyl A."/>
            <person name="Hicks K.A."/>
            <person name="Hugh J."/>
            <person name="Lohr M."/>
            <person name="Mayer K."/>
            <person name="Melkozernov A."/>
            <person name="Murata T."/>
            <person name="Nelson D."/>
            <person name="Pils B."/>
            <person name="Prigge M."/>
            <person name="Reiss B."/>
            <person name="Renner T."/>
            <person name="Rombauts S."/>
            <person name="Rushton P."/>
            <person name="Sanderfoot A."/>
            <person name="Schween G."/>
            <person name="Shiu S.-H."/>
            <person name="Stueber K."/>
            <person name="Theodoulou F.L."/>
            <person name="Tu H."/>
            <person name="Van de Peer Y."/>
            <person name="Verrier P.J."/>
            <person name="Waters E."/>
            <person name="Wood A."/>
            <person name="Yang L."/>
            <person name="Cove D."/>
            <person name="Cuming A."/>
            <person name="Hasebe M."/>
            <person name="Lucas S."/>
            <person name="Mishler D.B."/>
            <person name="Reski R."/>
            <person name="Grigoriev I."/>
            <person name="Quatrano R.S."/>
            <person name="Boore J.L."/>
        </authorList>
    </citation>
    <scope>NUCLEOTIDE SEQUENCE [LARGE SCALE GENOMIC DNA]</scope>
    <source>
        <strain evidence="1 2">cv. Gransden 2004</strain>
    </source>
</reference>
<dbReference type="Proteomes" id="UP000006727">
    <property type="component" value="Chromosome 6"/>
</dbReference>